<dbReference type="Gene3D" id="2.60.40.1910">
    <property type="match status" value="1"/>
</dbReference>
<evidence type="ECO:0000256" key="17">
    <source>
        <dbReference type="ARBA" id="ARBA00023180"/>
    </source>
</evidence>
<evidence type="ECO:0000256" key="5">
    <source>
        <dbReference type="ARBA" id="ARBA00022692"/>
    </source>
</evidence>
<keyword evidence="28" id="KW-1185">Reference proteome</keyword>
<evidence type="ECO:0000256" key="1">
    <source>
        <dbReference type="ARBA" id="ARBA00004648"/>
    </source>
</evidence>
<evidence type="ECO:0000313" key="29">
    <source>
        <dbReference type="RefSeq" id="XP_042561177.1"/>
    </source>
</evidence>
<dbReference type="InterPro" id="IPR034016">
    <property type="entry name" value="M1_APN-typ"/>
</dbReference>
<proteinExistence type="inferred from homology"/>
<dbReference type="FunFam" id="2.60.40.1910:FF:000001">
    <property type="entry name" value="Leucyl-cystinyl aminopeptidase"/>
    <property type="match status" value="1"/>
</dbReference>
<dbReference type="GO" id="GO:0008270">
    <property type="term" value="F:zinc ion binding"/>
    <property type="evidence" value="ECO:0007669"/>
    <property type="project" value="UniProtKB-UniRule"/>
</dbReference>
<evidence type="ECO:0000259" key="25">
    <source>
        <dbReference type="Pfam" id="PF01433"/>
    </source>
</evidence>
<organism evidence="28 29">
    <name type="scientific">Clupea harengus</name>
    <name type="common">Atlantic herring</name>
    <dbReference type="NCBI Taxonomy" id="7950"/>
    <lineage>
        <taxon>Eukaryota</taxon>
        <taxon>Metazoa</taxon>
        <taxon>Chordata</taxon>
        <taxon>Craniata</taxon>
        <taxon>Vertebrata</taxon>
        <taxon>Euteleostomi</taxon>
        <taxon>Actinopterygii</taxon>
        <taxon>Neopterygii</taxon>
        <taxon>Teleostei</taxon>
        <taxon>Clupei</taxon>
        <taxon>Clupeiformes</taxon>
        <taxon>Clupeoidei</taxon>
        <taxon>Clupeidae</taxon>
        <taxon>Clupea</taxon>
    </lineage>
</organism>
<evidence type="ECO:0000256" key="7">
    <source>
        <dbReference type="ARBA" id="ARBA00022801"/>
    </source>
</evidence>
<evidence type="ECO:0000256" key="15">
    <source>
        <dbReference type="ARBA" id="ARBA00023136"/>
    </source>
</evidence>
<dbReference type="GO" id="GO:0006508">
    <property type="term" value="P:proteolysis"/>
    <property type="evidence" value="ECO:0007669"/>
    <property type="project" value="UniProtKB-KW"/>
</dbReference>
<dbReference type="KEGG" id="char:122130534"/>
<name>A0A8M1KBA7_CLUHA</name>
<keyword evidence="24" id="KW-0732">Signal</keyword>
<feature type="site" description="Transition state stabilizer" evidence="22">
    <location>
        <position position="430"/>
    </location>
</feature>
<keyword evidence="14" id="KW-1064">Adaptive immunity</keyword>
<accession>A0A8M1KBA7</accession>
<dbReference type="InterPro" id="IPR014782">
    <property type="entry name" value="Peptidase_M1_dom"/>
</dbReference>
<feature type="domain" description="Peptidase M1 membrane alanine aminopeptidase" evidence="25">
    <location>
        <begin position="273"/>
        <end position="478"/>
    </location>
</feature>
<dbReference type="PANTHER" id="PTHR11533">
    <property type="entry name" value="PROTEASE M1 ZINC METALLOPROTEASE"/>
    <property type="match status" value="1"/>
</dbReference>
<gene>
    <name evidence="29" type="primary">erap2</name>
</gene>
<evidence type="ECO:0000256" key="2">
    <source>
        <dbReference type="ARBA" id="ARBA00010136"/>
    </source>
</evidence>
<keyword evidence="8" id="KW-0256">Endoplasmic reticulum</keyword>
<evidence type="ECO:0000256" key="21">
    <source>
        <dbReference type="PIRSR" id="PIRSR634016-3"/>
    </source>
</evidence>
<keyword evidence="13 23" id="KW-0482">Metalloprotease</keyword>
<evidence type="ECO:0000256" key="13">
    <source>
        <dbReference type="ARBA" id="ARBA00023049"/>
    </source>
</evidence>
<dbReference type="Proteomes" id="UP000515152">
    <property type="component" value="Unplaced"/>
</dbReference>
<keyword evidence="4 23" id="KW-0645">Protease</keyword>
<keyword evidence="6 21" id="KW-0479">Metal-binding</keyword>
<evidence type="ECO:0000256" key="20">
    <source>
        <dbReference type="PIRSR" id="PIRSR634016-1"/>
    </source>
</evidence>
<comment type="subunit">
    <text evidence="19">Heterodimer with ERAP1.</text>
</comment>
<dbReference type="Gene3D" id="2.60.40.1730">
    <property type="entry name" value="tricorn interacting facor f3 domain"/>
    <property type="match status" value="1"/>
</dbReference>
<dbReference type="GO" id="GO:0043171">
    <property type="term" value="P:peptide catabolic process"/>
    <property type="evidence" value="ECO:0007669"/>
    <property type="project" value="TreeGrafter"/>
</dbReference>
<comment type="function">
    <text evidence="18">Aminopeptidase that plays a central role in peptide trimming, a step required for the generation of most HLA class I-binding peptides. Peptide trimming is essential to customize longer precursor peptides to fit them to the correct length required for presentation on MHC class I molecules. Preferentially hydrolyzes the basic residues Arg and Lys.</text>
</comment>
<keyword evidence="17" id="KW-0325">Glycoprotein</keyword>
<evidence type="ECO:0000256" key="10">
    <source>
        <dbReference type="ARBA" id="ARBA00022859"/>
    </source>
</evidence>
<evidence type="ECO:0000259" key="26">
    <source>
        <dbReference type="Pfam" id="PF11838"/>
    </source>
</evidence>
<dbReference type="Pfam" id="PF11838">
    <property type="entry name" value="ERAP1_C"/>
    <property type="match status" value="1"/>
</dbReference>
<dbReference type="Pfam" id="PF01433">
    <property type="entry name" value="Peptidase_M1"/>
    <property type="match status" value="1"/>
</dbReference>
<dbReference type="GO" id="GO:0002250">
    <property type="term" value="P:adaptive immune response"/>
    <property type="evidence" value="ECO:0007669"/>
    <property type="project" value="UniProtKB-KW"/>
</dbReference>
<dbReference type="InterPro" id="IPR024571">
    <property type="entry name" value="ERAP1-like_C_dom"/>
</dbReference>
<dbReference type="GO" id="GO:0005789">
    <property type="term" value="C:endoplasmic reticulum membrane"/>
    <property type="evidence" value="ECO:0007669"/>
    <property type="project" value="UniProtKB-SubCell"/>
</dbReference>
<dbReference type="InterPro" id="IPR042097">
    <property type="entry name" value="Aminopeptidase_N-like_N_sf"/>
</dbReference>
<dbReference type="CDD" id="cd09601">
    <property type="entry name" value="M1_APN-Q_like"/>
    <property type="match status" value="1"/>
</dbReference>
<feature type="binding site" evidence="21">
    <location>
        <position position="345"/>
    </location>
    <ligand>
        <name>Zn(2+)</name>
        <dbReference type="ChEBI" id="CHEBI:29105"/>
        <note>catalytic</note>
    </ligand>
</feature>
<dbReference type="FunFam" id="1.25.50.20:FF:000003">
    <property type="entry name" value="Leucyl-cystinyl aminopeptidase"/>
    <property type="match status" value="1"/>
</dbReference>
<dbReference type="Gene3D" id="1.10.390.10">
    <property type="entry name" value="Neutral Protease Domain 2"/>
    <property type="match status" value="1"/>
</dbReference>
<dbReference type="InterPro" id="IPR001930">
    <property type="entry name" value="Peptidase_M1"/>
</dbReference>
<evidence type="ECO:0000256" key="14">
    <source>
        <dbReference type="ARBA" id="ARBA00023130"/>
    </source>
</evidence>
<dbReference type="EC" id="3.4.11.-" evidence="23"/>
<evidence type="ECO:0000313" key="28">
    <source>
        <dbReference type="Proteomes" id="UP000515152"/>
    </source>
</evidence>
<comment type="subcellular location">
    <subcellularLocation>
        <location evidence="1">Endoplasmic reticulum membrane</location>
        <topology evidence="1">Single-pass type II membrane protein</topology>
    </subcellularLocation>
</comment>
<keyword evidence="12" id="KW-1133">Transmembrane helix</keyword>
<evidence type="ECO:0000256" key="4">
    <source>
        <dbReference type="ARBA" id="ARBA00022670"/>
    </source>
</evidence>
<feature type="active site" description="Proton acceptor" evidence="20">
    <location>
        <position position="346"/>
    </location>
</feature>
<keyword evidence="10" id="KW-0391">Immunity</keyword>
<keyword evidence="9 21" id="KW-0862">Zinc</keyword>
<evidence type="ECO:0000256" key="16">
    <source>
        <dbReference type="ARBA" id="ARBA00023157"/>
    </source>
</evidence>
<evidence type="ECO:0000256" key="19">
    <source>
        <dbReference type="ARBA" id="ARBA00063803"/>
    </source>
</evidence>
<dbReference type="GO" id="GO:0070006">
    <property type="term" value="F:metalloaminopeptidase activity"/>
    <property type="evidence" value="ECO:0007669"/>
    <property type="project" value="TreeGrafter"/>
</dbReference>
<dbReference type="PANTHER" id="PTHR11533:SF239">
    <property type="entry name" value="ENDOPLASMIC RETICULUM AMINOPEPTIDASE 2"/>
    <property type="match status" value="1"/>
</dbReference>
<feature type="domain" description="Aminopeptidase N-like N-terminal" evidence="27">
    <location>
        <begin position="51"/>
        <end position="238"/>
    </location>
</feature>
<keyword evidence="16" id="KW-1015">Disulfide bond</keyword>
<keyword evidence="7 23" id="KW-0378">Hydrolase</keyword>
<keyword evidence="5" id="KW-0812">Transmembrane</keyword>
<dbReference type="SUPFAM" id="SSF55486">
    <property type="entry name" value="Metalloproteases ('zincins'), catalytic domain"/>
    <property type="match status" value="1"/>
</dbReference>
<feature type="chain" id="PRO_5035427126" description="Aminopeptidase" evidence="24">
    <location>
        <begin position="20"/>
        <end position="943"/>
    </location>
</feature>
<keyword evidence="3 23" id="KW-0031">Aminopeptidase</keyword>
<dbReference type="GO" id="GO:0005615">
    <property type="term" value="C:extracellular space"/>
    <property type="evidence" value="ECO:0007669"/>
    <property type="project" value="TreeGrafter"/>
</dbReference>
<dbReference type="Pfam" id="PF17900">
    <property type="entry name" value="Peptidase_M1_N"/>
    <property type="match status" value="1"/>
</dbReference>
<evidence type="ECO:0000256" key="18">
    <source>
        <dbReference type="ARBA" id="ARBA00057301"/>
    </source>
</evidence>
<dbReference type="FunFam" id="2.60.40.1730:FF:000046">
    <property type="entry name" value="Endoplasmic reticulum aminopeptidase 2"/>
    <property type="match status" value="1"/>
</dbReference>
<keyword evidence="11" id="KW-0735">Signal-anchor</keyword>
<evidence type="ECO:0000259" key="27">
    <source>
        <dbReference type="Pfam" id="PF17900"/>
    </source>
</evidence>
<dbReference type="InterPro" id="IPR050344">
    <property type="entry name" value="Peptidase_M1_aminopeptidases"/>
</dbReference>
<comment type="similarity">
    <text evidence="2 23">Belongs to the peptidase M1 family.</text>
</comment>
<evidence type="ECO:0000256" key="23">
    <source>
        <dbReference type="RuleBase" id="RU364040"/>
    </source>
</evidence>
<evidence type="ECO:0000256" key="11">
    <source>
        <dbReference type="ARBA" id="ARBA00022968"/>
    </source>
</evidence>
<dbReference type="PRINTS" id="PR00756">
    <property type="entry name" value="ALADIPTASE"/>
</dbReference>
<dbReference type="FunFam" id="1.10.390.10:FF:000007">
    <property type="entry name" value="Aminopeptidase"/>
    <property type="match status" value="1"/>
</dbReference>
<evidence type="ECO:0000256" key="3">
    <source>
        <dbReference type="ARBA" id="ARBA00022438"/>
    </source>
</evidence>
<comment type="cofactor">
    <cofactor evidence="21 23">
        <name>Zn(2+)</name>
        <dbReference type="ChEBI" id="CHEBI:29105"/>
    </cofactor>
    <text evidence="21 23">Binds 1 zinc ion per subunit.</text>
</comment>
<protein>
    <recommendedName>
        <fullName evidence="23">Aminopeptidase</fullName>
        <ecNumber evidence="23">3.4.11.-</ecNumber>
    </recommendedName>
</protein>
<dbReference type="CTD" id="64167"/>
<dbReference type="GeneID" id="122130534"/>
<feature type="domain" description="ERAP1-like C-terminal" evidence="26">
    <location>
        <begin position="595"/>
        <end position="914"/>
    </location>
</feature>
<evidence type="ECO:0000256" key="24">
    <source>
        <dbReference type="SAM" id="SignalP"/>
    </source>
</evidence>
<dbReference type="InterPro" id="IPR027268">
    <property type="entry name" value="Peptidase_M4/M1_CTD_sf"/>
</dbReference>
<dbReference type="AlphaFoldDB" id="A0A8M1KBA7"/>
<dbReference type="Gene3D" id="1.25.50.20">
    <property type="match status" value="1"/>
</dbReference>
<dbReference type="InterPro" id="IPR045357">
    <property type="entry name" value="Aminopeptidase_N-like_N"/>
</dbReference>
<evidence type="ECO:0000256" key="12">
    <source>
        <dbReference type="ARBA" id="ARBA00022989"/>
    </source>
</evidence>
<keyword evidence="15" id="KW-0472">Membrane</keyword>
<dbReference type="GO" id="GO:0042277">
    <property type="term" value="F:peptide binding"/>
    <property type="evidence" value="ECO:0007669"/>
    <property type="project" value="TreeGrafter"/>
</dbReference>
<sequence>MLLLVFTLLPLTVFGTGHASDSKDQVDESVHTATNGVPFPWSKVRLPNYIVPVHYHLLIHPNLAALNFTGSAKIEIDVKNNTNWVVLHSKGFNITTATILDESEAHLSERVLPVLEYPPHEQIAIFSPKILTSGEKYFLYLEFDAPLGDGFYGLYRSTYKTKTGETRILASTHFEPTSARMAFPCFDEPNFKANYSIRIRRQPTYISLSNMPIEQTVELTNGLLEDRFDTSVQMSSYLVAFVVCDFKRVTGRTSSGVEVSIYAVPDKWHQTHYALEAAVKILEFYETYFNIYYPLPKLDLIAIPDFQSGAMENWGLNTYRETALLFDPATSSASDQLWVTMVIGHELAHQWFGNLVTMEWWNDIWLNEGFARYMEFVSVDATYPELRVEDYFLQTCFAAIGRDSLNSSRPISCPAENPTQIKEMFDTVSYDKGACILHMLRHFLSDEVFQSGIVRYLKKFRFKNAKNEDLWDSLANTCSEDEFTSGEHCYTSSQATKNAYLYAGEHMDLKAIMNTWTLQRGIPLVRVKQQGSKLYFKQERFIKTTLPGDPLWASLQKGFLWHIPLTYKTSHSRSDTRHLLDTESGVLDLDESVDWVKFNTDMNGYYIVHYEGDGWERLSAVLRHNFTALSHKDRANLIHSAFQLVTAGQLSLDTALDLITYLKSETHNVPLIQGFGYLEAFHKMVEKRKLSDVTQNVKAFILQFFQGVIDRQTWTDKGSISDRRLRSEVLSLACDLGYPPCLEKAKQFFNDWMKSNGTMSPPSDVIETVFCVGAQNHEGWTYLLEKYTTSMSEAEKDKILSALATSKDTTKLIRILYLGMKGQVIKTMVLPSLIYSVARNPEGHNLAWNFVKKNWDRLVEKFQLGSFSIRTIIIGTTSQFSSKEELNDIKDFFESIKDESSQLRVTQVALENVEKNIVWLERNLETLRTWLLKTLKLNEKELR</sequence>
<feature type="signal peptide" evidence="24">
    <location>
        <begin position="1"/>
        <end position="19"/>
    </location>
</feature>
<dbReference type="RefSeq" id="XP_042561177.1">
    <property type="nucleotide sequence ID" value="XM_042705243.1"/>
</dbReference>
<feature type="binding site" evidence="21">
    <location>
        <position position="349"/>
    </location>
    <ligand>
        <name>Zn(2+)</name>
        <dbReference type="ChEBI" id="CHEBI:29105"/>
        <note>catalytic</note>
    </ligand>
</feature>
<evidence type="ECO:0000256" key="8">
    <source>
        <dbReference type="ARBA" id="ARBA00022824"/>
    </source>
</evidence>
<reference evidence="29" key="1">
    <citation type="submission" date="2025-08" db="UniProtKB">
        <authorList>
            <consortium name="RefSeq"/>
        </authorList>
    </citation>
    <scope>IDENTIFICATION</scope>
</reference>
<evidence type="ECO:0000256" key="22">
    <source>
        <dbReference type="PIRSR" id="PIRSR634016-4"/>
    </source>
</evidence>
<dbReference type="SUPFAM" id="SSF63737">
    <property type="entry name" value="Leukotriene A4 hydrolase N-terminal domain"/>
    <property type="match status" value="1"/>
</dbReference>
<dbReference type="OrthoDB" id="10031169at2759"/>
<feature type="binding site" evidence="21">
    <location>
        <position position="368"/>
    </location>
    <ligand>
        <name>Zn(2+)</name>
        <dbReference type="ChEBI" id="CHEBI:29105"/>
        <note>catalytic</note>
    </ligand>
</feature>
<evidence type="ECO:0000256" key="9">
    <source>
        <dbReference type="ARBA" id="ARBA00022833"/>
    </source>
</evidence>
<evidence type="ECO:0000256" key="6">
    <source>
        <dbReference type="ARBA" id="ARBA00022723"/>
    </source>
</evidence>